<sequence length="101" mass="12001">MGLERPKGSIPWWTAPPKKKERMKPEIEDQLRDLAKDIPQEEWDELADKEREFLIDLILELFNQACRIEGDEIRYSHDGISIYKDAQAFLIKEGRIKREEC</sequence>
<reference evidence="1" key="1">
    <citation type="submission" date="2020-03" db="EMBL/GenBank/DDBJ databases">
        <title>The deep terrestrial virosphere.</title>
        <authorList>
            <person name="Holmfeldt K."/>
            <person name="Nilsson E."/>
            <person name="Simone D."/>
            <person name="Lopez-Fernandez M."/>
            <person name="Wu X."/>
            <person name="de Brujin I."/>
            <person name="Lundin D."/>
            <person name="Andersson A."/>
            <person name="Bertilsson S."/>
            <person name="Dopson M."/>
        </authorList>
    </citation>
    <scope>NUCLEOTIDE SEQUENCE</scope>
    <source>
        <strain evidence="1">MM415B05484</strain>
    </source>
</reference>
<dbReference type="EMBL" id="MT143303">
    <property type="protein sequence ID" value="QJA95304.1"/>
    <property type="molecule type" value="Genomic_DNA"/>
</dbReference>
<accession>A0A6M3LPA5</accession>
<protein>
    <submittedName>
        <fullName evidence="1">Uncharacterized protein</fullName>
    </submittedName>
</protein>
<name>A0A6M3LPA5_9ZZZZ</name>
<dbReference type="AlphaFoldDB" id="A0A6M3LPA5"/>
<organism evidence="1">
    <name type="scientific">viral metagenome</name>
    <dbReference type="NCBI Taxonomy" id="1070528"/>
    <lineage>
        <taxon>unclassified sequences</taxon>
        <taxon>metagenomes</taxon>
        <taxon>organismal metagenomes</taxon>
    </lineage>
</organism>
<gene>
    <name evidence="1" type="ORF">MM415B05484_0008</name>
</gene>
<proteinExistence type="predicted"/>
<evidence type="ECO:0000313" key="1">
    <source>
        <dbReference type="EMBL" id="QJA95304.1"/>
    </source>
</evidence>